<evidence type="ECO:0000256" key="2">
    <source>
        <dbReference type="ARBA" id="ARBA00022737"/>
    </source>
</evidence>
<keyword evidence="1" id="KW-0433">Leucine-rich repeat</keyword>
<keyword evidence="2" id="KW-0677">Repeat</keyword>
<evidence type="ECO:0000313" key="7">
    <source>
        <dbReference type="Ensembl" id="ENSHCOP00000012468.1"/>
    </source>
</evidence>
<dbReference type="PANTHER" id="PTHR47189">
    <property type="entry name" value="MHC CLASS II TRANSACTIVATOR"/>
    <property type="match status" value="1"/>
</dbReference>
<evidence type="ECO:0000256" key="1">
    <source>
        <dbReference type="ARBA" id="ARBA00022614"/>
    </source>
</evidence>
<keyword evidence="8" id="KW-1185">Reference proteome</keyword>
<sequence>MHVINCENVLAGHSYYLLLFHPDADGLFADDPMLIFDGDDLDDTPLTKELPGQHGNQQVDQIKPKGKNNILQKRPRATLSKRSTKKQKAEGSDTGSMPSQGDLSCLSTAPQSILHLQSSIQFVTFPAATSYQLKMQTTRPPVGRLPYPVAAAPTCILVHVSPSPSVSKLQVPPFSPEDSAVVPAQMSSPPSGTLSDTTSKVICPPCDYEMTQRNASNTVQQSPTTFDLPESVKNYIRIAKAQMHQICEEMEPRLNLSSHYVDVQVIQRESFCSGKKKNKCPNKDLLAMGDTDRQKRRIKLNQIFEKSTGDKPKRHILLLGKAGMGKTTLIRKLCHDWSRDGLPQFDFVFLLDGKDLISSRKSCCGLQTLLLDHATVATSVINTEEVYAQVLASPKRVLIIFDGFDSRDYDILFQEKNLTALFERETKAKSFTVRQLYSAILQRVLLPGCFLLISARPKGTTACPLAQRMDCLLEAHGFTLPNIEAYFSRYFADPDLRDSALKCFEKSSYLRHLCWNPGICRLVCLVLEHTEGSEGLPRTLTELCHQVLCIKIKNDNRGRCPWAESQGSRRAQVKKRTGQSRGKDPIETDEIKTAHGEIGEKEMLSRLSSLAWEGVKANVSVLPQEASSCSKLKTFGLGKGFFRAHHATAGQLGSCCERKEREGEVERLFESENAEQRQHRRRTHIEENVSDDDVLMWMDPFLQSYLAGLHLSTARNVWSQYFLQNLLSQPGLKGRRRPQGEVQELTRRFAFGILFLKPTELRKLHLDINSGKRALFTERFEGLSLADLGPDQVLEVCHYAFEASFSYDNGGGDGGEAPLVTHLAENLPEVLTFRGVPLGPLDAYVVQKILERAENGGRTFSLDLENTGIPIPGLRSLVGLGSCTTYRACIADVIALWEQLEQSGERKPLQHFVTKFKIHPMKVMQVRQIEHLAKLVNIHTHGRLSDCLGELDAILENGVPAVKELRKLEFEIGPERGPQAIPKLWEFLPNLHDLQHLDLEGNKIGDNGAEQLANHFASLCFLQILNLSQNYIGDDGVKKMATALKDLPKLHCLILYSNVICDEGAATLAAVLPHMASLTDLDVKYNKLSDVGAQCLGASLRKCQKMKTLRMWNQSIPYGIFERLQHQDPRILWH</sequence>
<dbReference type="SUPFAM" id="SSF52047">
    <property type="entry name" value="RNI-like"/>
    <property type="match status" value="1"/>
</dbReference>
<feature type="region of interest" description="Disordered" evidence="5">
    <location>
        <begin position="563"/>
        <end position="587"/>
    </location>
</feature>
<dbReference type="GeneTree" id="ENSGT00940000161578"/>
<feature type="domain" description="NACHT" evidence="6">
    <location>
        <begin position="314"/>
        <end position="524"/>
    </location>
</feature>
<dbReference type="AlphaFoldDB" id="A0A3Q2Y625"/>
<proteinExistence type="predicted"/>
<evidence type="ECO:0000259" key="6">
    <source>
        <dbReference type="PROSITE" id="PS50837"/>
    </source>
</evidence>
<dbReference type="InterPro" id="IPR001611">
    <property type="entry name" value="Leu-rich_rpt"/>
</dbReference>
<organism evidence="7 8">
    <name type="scientific">Hippocampus comes</name>
    <name type="common">Tiger tail seahorse</name>
    <dbReference type="NCBI Taxonomy" id="109280"/>
    <lineage>
        <taxon>Eukaryota</taxon>
        <taxon>Metazoa</taxon>
        <taxon>Chordata</taxon>
        <taxon>Craniata</taxon>
        <taxon>Vertebrata</taxon>
        <taxon>Euteleostomi</taxon>
        <taxon>Actinopterygii</taxon>
        <taxon>Neopterygii</taxon>
        <taxon>Teleostei</taxon>
        <taxon>Neoteleostei</taxon>
        <taxon>Acanthomorphata</taxon>
        <taxon>Syngnathiaria</taxon>
        <taxon>Syngnathiformes</taxon>
        <taxon>Syngnathoidei</taxon>
        <taxon>Syngnathidae</taxon>
        <taxon>Hippocampus</taxon>
    </lineage>
</organism>
<dbReference type="Ensembl" id="ENSHCOT00000026943.1">
    <property type="protein sequence ID" value="ENSHCOP00000012468.1"/>
    <property type="gene ID" value="ENSHCOG00000015475.1"/>
</dbReference>
<name>A0A3Q2Y625_HIPCM</name>
<dbReference type="InterPro" id="IPR007111">
    <property type="entry name" value="NACHT_NTPase"/>
</dbReference>
<dbReference type="GO" id="GO:0005524">
    <property type="term" value="F:ATP binding"/>
    <property type="evidence" value="ECO:0007669"/>
    <property type="project" value="UniProtKB-KW"/>
</dbReference>
<evidence type="ECO:0000256" key="3">
    <source>
        <dbReference type="ARBA" id="ARBA00022741"/>
    </source>
</evidence>
<dbReference type="InterPro" id="IPR032675">
    <property type="entry name" value="LRR_dom_sf"/>
</dbReference>
<dbReference type="OMA" id="KTMLIFD"/>
<dbReference type="GO" id="GO:0045348">
    <property type="term" value="P:positive regulation of MHC class II biosynthetic process"/>
    <property type="evidence" value="ECO:0007669"/>
    <property type="project" value="TreeGrafter"/>
</dbReference>
<evidence type="ECO:0000256" key="4">
    <source>
        <dbReference type="ARBA" id="ARBA00022840"/>
    </source>
</evidence>
<dbReference type="SUPFAM" id="SSF52540">
    <property type="entry name" value="P-loop containing nucleoside triphosphate hydrolases"/>
    <property type="match status" value="1"/>
</dbReference>
<feature type="compositionally biased region" description="Polar residues" evidence="5">
    <location>
        <begin position="93"/>
        <end position="102"/>
    </location>
</feature>
<dbReference type="Pfam" id="PF13516">
    <property type="entry name" value="LRR_6"/>
    <property type="match status" value="3"/>
</dbReference>
<dbReference type="FunFam" id="3.40.50.300:FF:001028">
    <property type="entry name" value="Class II major histocompatibility complex transactivator"/>
    <property type="match status" value="1"/>
</dbReference>
<keyword evidence="4" id="KW-0067">ATP-binding</keyword>
<dbReference type="STRING" id="109280.ENSHCOP00000012468"/>
<dbReference type="Gene3D" id="3.40.50.300">
    <property type="entry name" value="P-loop containing nucleotide triphosphate hydrolases"/>
    <property type="match status" value="1"/>
</dbReference>
<dbReference type="GO" id="GO:0045944">
    <property type="term" value="P:positive regulation of transcription by RNA polymerase II"/>
    <property type="evidence" value="ECO:0007669"/>
    <property type="project" value="TreeGrafter"/>
</dbReference>
<dbReference type="InterPro" id="IPR027417">
    <property type="entry name" value="P-loop_NTPase"/>
</dbReference>
<dbReference type="PROSITE" id="PS50837">
    <property type="entry name" value="NACHT"/>
    <property type="match status" value="1"/>
</dbReference>
<keyword evidence="3" id="KW-0547">Nucleotide-binding</keyword>
<dbReference type="Pfam" id="PF05729">
    <property type="entry name" value="NACHT"/>
    <property type="match status" value="1"/>
</dbReference>
<feature type="region of interest" description="Disordered" evidence="5">
    <location>
        <begin position="45"/>
        <end position="102"/>
    </location>
</feature>
<dbReference type="Proteomes" id="UP000264820">
    <property type="component" value="Unplaced"/>
</dbReference>
<evidence type="ECO:0000313" key="8">
    <source>
        <dbReference type="Proteomes" id="UP000264820"/>
    </source>
</evidence>
<protein>
    <submittedName>
        <fullName evidence="7">Class II major histocompatibility complex transactivator</fullName>
    </submittedName>
</protein>
<dbReference type="SMART" id="SM00368">
    <property type="entry name" value="LRR_RI"/>
    <property type="match status" value="4"/>
</dbReference>
<dbReference type="PANTHER" id="PTHR47189:SF1">
    <property type="entry name" value="MHC CLASS II TRANSACTIVATOR"/>
    <property type="match status" value="1"/>
</dbReference>
<reference evidence="7" key="1">
    <citation type="submission" date="2025-08" db="UniProtKB">
        <authorList>
            <consortium name="Ensembl"/>
        </authorList>
    </citation>
    <scope>IDENTIFICATION</scope>
</reference>
<reference evidence="7" key="2">
    <citation type="submission" date="2025-09" db="UniProtKB">
        <authorList>
            <consortium name="Ensembl"/>
        </authorList>
    </citation>
    <scope>IDENTIFICATION</scope>
</reference>
<accession>A0A3Q2Y625</accession>
<dbReference type="GO" id="GO:0045345">
    <property type="term" value="P:positive regulation of MHC class I biosynthetic process"/>
    <property type="evidence" value="ECO:0007669"/>
    <property type="project" value="TreeGrafter"/>
</dbReference>
<evidence type="ECO:0000256" key="5">
    <source>
        <dbReference type="SAM" id="MobiDB-lite"/>
    </source>
</evidence>
<dbReference type="Gene3D" id="3.80.10.10">
    <property type="entry name" value="Ribonuclease Inhibitor"/>
    <property type="match status" value="1"/>
</dbReference>